<comment type="similarity">
    <text evidence="1">Belongs to the class IV-like SAM-binding methyltransferase superfamily. RNA methyltransferase TrmH family.</text>
</comment>
<evidence type="ECO:0000313" key="6">
    <source>
        <dbReference type="EMBL" id="TCS85618.1"/>
    </source>
</evidence>
<dbReference type="AlphaFoldDB" id="A0A4R3KMP1"/>
<accession>A0A4R3KMP1</accession>
<dbReference type="Proteomes" id="UP000295807">
    <property type="component" value="Unassembled WGS sequence"/>
</dbReference>
<feature type="domain" description="MRM3-like substrate binding" evidence="5">
    <location>
        <begin position="7"/>
        <end position="92"/>
    </location>
</feature>
<name>A0A4R3KMP1_9SPHI</name>
<dbReference type="OrthoDB" id="9794400at2"/>
<comment type="caution">
    <text evidence="6">The sequence shown here is derived from an EMBL/GenBank/DDBJ whole genome shotgun (WGS) entry which is preliminary data.</text>
</comment>
<evidence type="ECO:0000313" key="7">
    <source>
        <dbReference type="Proteomes" id="UP000295807"/>
    </source>
</evidence>
<dbReference type="PANTHER" id="PTHR43191:SF2">
    <property type="entry name" value="RRNA METHYLTRANSFERASE 3, MITOCHONDRIAL"/>
    <property type="match status" value="1"/>
</dbReference>
<dbReference type="RefSeq" id="WP_132130046.1">
    <property type="nucleotide sequence ID" value="NZ_CP042432.1"/>
</dbReference>
<dbReference type="InterPro" id="IPR029026">
    <property type="entry name" value="tRNA_m1G_MTases_N"/>
</dbReference>
<keyword evidence="3 6" id="KW-0808">Transferase</keyword>
<dbReference type="Gene3D" id="3.30.1330.30">
    <property type="match status" value="1"/>
</dbReference>
<dbReference type="SUPFAM" id="SSF75217">
    <property type="entry name" value="alpha/beta knot"/>
    <property type="match status" value="1"/>
</dbReference>
<dbReference type="GO" id="GO:0006396">
    <property type="term" value="P:RNA processing"/>
    <property type="evidence" value="ECO:0007669"/>
    <property type="project" value="InterPro"/>
</dbReference>
<protein>
    <submittedName>
        <fullName evidence="6">TrmH family RNA methyltransferase</fullName>
    </submittedName>
</protein>
<dbReference type="GO" id="GO:0032259">
    <property type="term" value="P:methylation"/>
    <property type="evidence" value="ECO:0007669"/>
    <property type="project" value="UniProtKB-KW"/>
</dbReference>
<feature type="domain" description="tRNA/rRNA methyltransferase SpoU type" evidence="4">
    <location>
        <begin position="111"/>
        <end position="249"/>
    </location>
</feature>
<sequence length="258" mass="28364">MISSLQNPRVKQLVKLREKSSERQKQGLFIIEGHGEIALACEAGVVFREIFYCAEIADPALLTRFDPHLLQEVTLPVFEKIAYREHSGGIIGLAEYHPLGLRELRLSANPFLIILEAVEKPGNLGAILRTADAAKADAVIICDPKTDLGNPNVIRSSLGCVFSTQVVAASSDETLDFLKEKKIKSYAAALTAVNYYHETDLTAACAIVMGTESTGLTEKWLREADDQIKIPMRGRIDSLNVSTSCAIIVFEAMRQRGF</sequence>
<keyword evidence="2 6" id="KW-0489">Methyltransferase</keyword>
<dbReference type="InterPro" id="IPR029028">
    <property type="entry name" value="Alpha/beta_knot_MTases"/>
</dbReference>
<dbReference type="PANTHER" id="PTHR43191">
    <property type="entry name" value="RRNA METHYLTRANSFERASE 3"/>
    <property type="match status" value="1"/>
</dbReference>
<evidence type="ECO:0000256" key="1">
    <source>
        <dbReference type="ARBA" id="ARBA00007228"/>
    </source>
</evidence>
<dbReference type="SUPFAM" id="SSF55315">
    <property type="entry name" value="L30e-like"/>
    <property type="match status" value="1"/>
</dbReference>
<dbReference type="InterPro" id="IPR051259">
    <property type="entry name" value="rRNA_Methyltransferase"/>
</dbReference>
<dbReference type="Pfam" id="PF22435">
    <property type="entry name" value="MRM3-like_sub_bind"/>
    <property type="match status" value="1"/>
</dbReference>
<reference evidence="6 7" key="1">
    <citation type="submission" date="2019-03" db="EMBL/GenBank/DDBJ databases">
        <title>Genomic Encyclopedia of Type Strains, Phase IV (KMG-IV): sequencing the most valuable type-strain genomes for metagenomic binning, comparative biology and taxonomic classification.</title>
        <authorList>
            <person name="Goeker M."/>
        </authorList>
    </citation>
    <scope>NUCLEOTIDE SEQUENCE [LARGE SCALE GENOMIC DNA]</scope>
    <source>
        <strain evidence="6 7">DSM 21100</strain>
    </source>
</reference>
<dbReference type="GO" id="GO:0008173">
    <property type="term" value="F:RNA methyltransferase activity"/>
    <property type="evidence" value="ECO:0007669"/>
    <property type="project" value="InterPro"/>
</dbReference>
<dbReference type="Gene3D" id="3.40.1280.10">
    <property type="match status" value="1"/>
</dbReference>
<keyword evidence="7" id="KW-1185">Reference proteome</keyword>
<gene>
    <name evidence="6" type="ORF">EDD80_11120</name>
</gene>
<dbReference type="GO" id="GO:0003723">
    <property type="term" value="F:RNA binding"/>
    <property type="evidence" value="ECO:0007669"/>
    <property type="project" value="InterPro"/>
</dbReference>
<dbReference type="InterPro" id="IPR053888">
    <property type="entry name" value="MRM3-like_sub_bind"/>
</dbReference>
<dbReference type="CDD" id="cd18104">
    <property type="entry name" value="SpoU-like_RNA-MTase"/>
    <property type="match status" value="1"/>
</dbReference>
<evidence type="ECO:0000259" key="4">
    <source>
        <dbReference type="Pfam" id="PF00588"/>
    </source>
</evidence>
<evidence type="ECO:0000259" key="5">
    <source>
        <dbReference type="Pfam" id="PF22435"/>
    </source>
</evidence>
<organism evidence="6 7">
    <name type="scientific">Anseongella ginsenosidimutans</name>
    <dbReference type="NCBI Taxonomy" id="496056"/>
    <lineage>
        <taxon>Bacteria</taxon>
        <taxon>Pseudomonadati</taxon>
        <taxon>Bacteroidota</taxon>
        <taxon>Sphingobacteriia</taxon>
        <taxon>Sphingobacteriales</taxon>
        <taxon>Sphingobacteriaceae</taxon>
        <taxon>Anseongella</taxon>
    </lineage>
</organism>
<dbReference type="EMBL" id="SMAD01000011">
    <property type="protein sequence ID" value="TCS85618.1"/>
    <property type="molecule type" value="Genomic_DNA"/>
</dbReference>
<dbReference type="InterPro" id="IPR001537">
    <property type="entry name" value="SpoU_MeTrfase"/>
</dbReference>
<evidence type="ECO:0000256" key="3">
    <source>
        <dbReference type="ARBA" id="ARBA00022679"/>
    </source>
</evidence>
<dbReference type="InterPro" id="IPR029064">
    <property type="entry name" value="Ribosomal_eL30-like_sf"/>
</dbReference>
<dbReference type="Pfam" id="PF00588">
    <property type="entry name" value="SpoU_methylase"/>
    <property type="match status" value="1"/>
</dbReference>
<evidence type="ECO:0000256" key="2">
    <source>
        <dbReference type="ARBA" id="ARBA00022603"/>
    </source>
</evidence>
<proteinExistence type="inferred from homology"/>